<dbReference type="Pfam" id="PF00388">
    <property type="entry name" value="PI-PLC-X"/>
    <property type="match status" value="1"/>
</dbReference>
<dbReference type="AlphaFoldDB" id="R9NXB0"/>
<dbReference type="RefSeq" id="XP_012186816.1">
    <property type="nucleotide sequence ID" value="XM_012331426.1"/>
</dbReference>
<dbReference type="GeneID" id="24106095"/>
<accession>R9NXB0</accession>
<dbReference type="SUPFAM" id="SSF51695">
    <property type="entry name" value="PLC-like phosphodiesterases"/>
    <property type="match status" value="1"/>
</dbReference>
<protein>
    <recommendedName>
        <fullName evidence="2">Phosphatidylinositol-specific phospholipase C X domain-containing protein</fullName>
    </recommendedName>
</protein>
<dbReference type="PANTHER" id="PTHR13593">
    <property type="match status" value="1"/>
</dbReference>
<dbReference type="PROSITE" id="PS50007">
    <property type="entry name" value="PIPLC_X_DOMAIN"/>
    <property type="match status" value="1"/>
</dbReference>
<dbReference type="CDD" id="cd08586">
    <property type="entry name" value="PI-PLCc_BcPLC_like"/>
    <property type="match status" value="1"/>
</dbReference>
<dbReference type="STRING" id="1305764.R9NXB0"/>
<name>R9NXB0_PSEHS</name>
<feature type="region of interest" description="Disordered" evidence="1">
    <location>
        <begin position="1"/>
        <end position="43"/>
    </location>
</feature>
<proteinExistence type="predicted"/>
<dbReference type="PANTHER" id="PTHR13593:SF148">
    <property type="entry name" value="PHOSPHATIDYLINOSITOL-SPECIFIC PHOSPHOLIPASE C X DOMAIN-CONTAINING PROTEIN"/>
    <property type="match status" value="1"/>
</dbReference>
<dbReference type="GO" id="GO:0006629">
    <property type="term" value="P:lipid metabolic process"/>
    <property type="evidence" value="ECO:0007669"/>
    <property type="project" value="InterPro"/>
</dbReference>
<dbReference type="GO" id="GO:0008081">
    <property type="term" value="F:phosphoric diester hydrolase activity"/>
    <property type="evidence" value="ECO:0007669"/>
    <property type="project" value="InterPro"/>
</dbReference>
<evidence type="ECO:0000256" key="1">
    <source>
        <dbReference type="SAM" id="MobiDB-lite"/>
    </source>
</evidence>
<evidence type="ECO:0000259" key="2">
    <source>
        <dbReference type="SMART" id="SM00148"/>
    </source>
</evidence>
<dbReference type="Gene3D" id="3.20.20.190">
    <property type="entry name" value="Phosphatidylinositol (PI) phosphodiesterase"/>
    <property type="match status" value="1"/>
</dbReference>
<dbReference type="InterPro" id="IPR051057">
    <property type="entry name" value="PI-PLC_domain"/>
</dbReference>
<evidence type="ECO:0000313" key="3">
    <source>
        <dbReference type="EMBL" id="GAC93229.1"/>
    </source>
</evidence>
<feature type="domain" description="Phosphatidylinositol-specific phospholipase C X" evidence="2">
    <location>
        <begin position="263"/>
        <end position="402"/>
    </location>
</feature>
<dbReference type="InterPro" id="IPR000909">
    <property type="entry name" value="PLipase_C_PInositol-sp_X_dom"/>
</dbReference>
<organism evidence="3 4">
    <name type="scientific">Pseudozyma hubeiensis (strain SY62)</name>
    <name type="common">Yeast</name>
    <dbReference type="NCBI Taxonomy" id="1305764"/>
    <lineage>
        <taxon>Eukaryota</taxon>
        <taxon>Fungi</taxon>
        <taxon>Dikarya</taxon>
        <taxon>Basidiomycota</taxon>
        <taxon>Ustilaginomycotina</taxon>
        <taxon>Ustilaginomycetes</taxon>
        <taxon>Ustilaginales</taxon>
        <taxon>Ustilaginaceae</taxon>
        <taxon>Pseudozyma</taxon>
    </lineage>
</organism>
<dbReference type="HOGENOM" id="CLU_031402_0_0_1"/>
<dbReference type="OrthoDB" id="1046782at2759"/>
<dbReference type="Proteomes" id="UP000014071">
    <property type="component" value="Unassembled WGS sequence"/>
</dbReference>
<keyword evidence="4" id="KW-1185">Reference proteome</keyword>
<dbReference type="SMART" id="SM00148">
    <property type="entry name" value="PLCXc"/>
    <property type="match status" value="1"/>
</dbReference>
<dbReference type="InterPro" id="IPR017946">
    <property type="entry name" value="PLC-like_Pdiesterase_TIM-brl"/>
</dbReference>
<sequence>MPALRPEPQFKNRPYLKMRIPSFRHKDKQDSVTEKPVDATSPTVASVDDAAAAADDGHNSISLKIHNRTSTEFLTLSVFGALHTGNGVTQRVASSSLPTSPVLGGSEGGFGATSAAGVGAGVFSVRNTPVRVPAGQRVDVPAVRIQAFTAAATGGYTVSLTLNPRSSLAGVGGYSATLSAPAPALVQTEAAQAARRLWKPLPLTPTPIPVSKKSPKLGIQSSTTPSAPTVIALESTDIATNTLHILLLPQRDLNTWMTSLPSTDPISSFCIPGTHESCALYGWPISACQETTSSISVQLSRGIRFLDVRLALKGTPGNQLLYAYHGVTDQKIEFSAILSQVYSFLTTNPGETVLMSVKQENNMAGFLDTVFGYINKNPNQWWLGTGMPKLADVRGKILLISRFGSSDSQPGGIHPPIWPDSSPTPFQYNLPDNTSVYTQDWYNISSLSAIPQKMSLVTSLLTQCGNDPNVLGLNFTNGSSFPFALPPWVAKGTGDQSKAANGGGWLQNVGVNALLVDLVATRLKGGEAGVRRAGLMNVIAMDFFDQNNLGADLTSLMVQANFQ</sequence>
<dbReference type="EMBL" id="DF238773">
    <property type="protein sequence ID" value="GAC93229.1"/>
    <property type="molecule type" value="Genomic_DNA"/>
</dbReference>
<dbReference type="eggNOG" id="ENOG502RZSI">
    <property type="taxonomic scope" value="Eukaryota"/>
</dbReference>
<reference evidence="4" key="1">
    <citation type="journal article" date="2013" name="Genome Announc.">
        <title>Draft genome sequence of the basidiomycetous yeast-like fungus Pseudozyma hubeiensis SY62, which produces an abundant amount of the biosurfactant mannosylerythritol lipids.</title>
        <authorList>
            <person name="Konishi M."/>
            <person name="Hatada Y."/>
            <person name="Horiuchi J."/>
        </authorList>
    </citation>
    <scope>NUCLEOTIDE SEQUENCE [LARGE SCALE GENOMIC DNA]</scope>
    <source>
        <strain evidence="4">SY62</strain>
    </source>
</reference>
<gene>
    <name evidence="3" type="ORF">PHSY_000792</name>
</gene>
<feature type="compositionally biased region" description="Basic and acidic residues" evidence="1">
    <location>
        <begin position="27"/>
        <end position="37"/>
    </location>
</feature>
<evidence type="ECO:0000313" key="4">
    <source>
        <dbReference type="Proteomes" id="UP000014071"/>
    </source>
</evidence>